<sequence>MALSLGPRDRITTLPKVNRRALRKYGEFWRALQLVGDALTDAEKVAAKAGDSGRGKQGRTGGKGTSAKAGGDGQHWSHASPDEISAAAKKSHSSLKVMASSAKKWEAELVSREWRK</sequence>
<gene>
    <name evidence="2" type="ORF">SAMN05216207_10144</name>
</gene>
<dbReference type="RefSeq" id="WP_093343212.1">
    <property type="nucleotide sequence ID" value="NZ_FOUY01000014.1"/>
</dbReference>
<name>A0A1I4YUH0_PSUAM</name>
<dbReference type="AlphaFoldDB" id="A0A1I4YUH0"/>
<organism evidence="2 3">
    <name type="scientific">Pseudonocardia ammonioxydans</name>
    <dbReference type="NCBI Taxonomy" id="260086"/>
    <lineage>
        <taxon>Bacteria</taxon>
        <taxon>Bacillati</taxon>
        <taxon>Actinomycetota</taxon>
        <taxon>Actinomycetes</taxon>
        <taxon>Pseudonocardiales</taxon>
        <taxon>Pseudonocardiaceae</taxon>
        <taxon>Pseudonocardia</taxon>
    </lineage>
</organism>
<evidence type="ECO:0000313" key="3">
    <source>
        <dbReference type="Proteomes" id="UP000199614"/>
    </source>
</evidence>
<dbReference type="EMBL" id="FOUY01000014">
    <property type="protein sequence ID" value="SFN41607.1"/>
    <property type="molecule type" value="Genomic_DNA"/>
</dbReference>
<dbReference type="OrthoDB" id="3577843at2"/>
<reference evidence="2 3" key="1">
    <citation type="submission" date="2016-10" db="EMBL/GenBank/DDBJ databases">
        <authorList>
            <person name="de Groot N.N."/>
        </authorList>
    </citation>
    <scope>NUCLEOTIDE SEQUENCE [LARGE SCALE GENOMIC DNA]</scope>
    <source>
        <strain evidence="2 3">CGMCC 4.1877</strain>
    </source>
</reference>
<dbReference type="STRING" id="260086.SAMN05216207_10144"/>
<dbReference type="Proteomes" id="UP000199614">
    <property type="component" value="Unassembled WGS sequence"/>
</dbReference>
<proteinExistence type="predicted"/>
<evidence type="ECO:0000313" key="2">
    <source>
        <dbReference type="EMBL" id="SFN41607.1"/>
    </source>
</evidence>
<protein>
    <submittedName>
        <fullName evidence="2">Uncharacterized protein</fullName>
    </submittedName>
</protein>
<keyword evidence="3" id="KW-1185">Reference proteome</keyword>
<accession>A0A1I4YUH0</accession>
<feature type="region of interest" description="Disordered" evidence="1">
    <location>
        <begin position="46"/>
        <end position="92"/>
    </location>
</feature>
<evidence type="ECO:0000256" key="1">
    <source>
        <dbReference type="SAM" id="MobiDB-lite"/>
    </source>
</evidence>